<dbReference type="EMBL" id="AUPC02000124">
    <property type="protein sequence ID" value="POG70196.1"/>
    <property type="molecule type" value="Genomic_DNA"/>
</dbReference>
<keyword evidence="1" id="KW-1133">Transmembrane helix</keyword>
<reference evidence="2 3" key="1">
    <citation type="journal article" date="2013" name="Proc. Natl. Acad. Sci. U.S.A.">
        <title>Genome of an arbuscular mycorrhizal fungus provides insight into the oldest plant symbiosis.</title>
        <authorList>
            <person name="Tisserant E."/>
            <person name="Malbreil M."/>
            <person name="Kuo A."/>
            <person name="Kohler A."/>
            <person name="Symeonidi A."/>
            <person name="Balestrini R."/>
            <person name="Charron P."/>
            <person name="Duensing N."/>
            <person name="Frei Dit Frey N."/>
            <person name="Gianinazzi-Pearson V."/>
            <person name="Gilbert L.B."/>
            <person name="Handa Y."/>
            <person name="Herr J.R."/>
            <person name="Hijri M."/>
            <person name="Koul R."/>
            <person name="Kawaguchi M."/>
            <person name="Krajinski F."/>
            <person name="Lammers P.J."/>
            <person name="Masclaux F.G."/>
            <person name="Murat C."/>
            <person name="Morin E."/>
            <person name="Ndikumana S."/>
            <person name="Pagni M."/>
            <person name="Petitpierre D."/>
            <person name="Requena N."/>
            <person name="Rosikiewicz P."/>
            <person name="Riley R."/>
            <person name="Saito K."/>
            <person name="San Clemente H."/>
            <person name="Shapiro H."/>
            <person name="van Tuinen D."/>
            <person name="Becard G."/>
            <person name="Bonfante P."/>
            <person name="Paszkowski U."/>
            <person name="Shachar-Hill Y.Y."/>
            <person name="Tuskan G.A."/>
            <person name="Young P.W."/>
            <person name="Sanders I.R."/>
            <person name="Henrissat B."/>
            <person name="Rensing S.A."/>
            <person name="Grigoriev I.V."/>
            <person name="Corradi N."/>
            <person name="Roux C."/>
            <person name="Martin F."/>
        </authorList>
    </citation>
    <scope>NUCLEOTIDE SEQUENCE [LARGE SCALE GENOMIC DNA]</scope>
    <source>
        <strain evidence="2 3">DAOM 197198</strain>
    </source>
</reference>
<dbReference type="Proteomes" id="UP000018888">
    <property type="component" value="Unassembled WGS sequence"/>
</dbReference>
<accession>A0A2P4PXU7</accession>
<comment type="caution">
    <text evidence="2">The sequence shown here is derived from an EMBL/GenBank/DDBJ whole genome shotgun (WGS) entry which is preliminary data.</text>
</comment>
<keyword evidence="1" id="KW-0812">Transmembrane</keyword>
<keyword evidence="1" id="KW-0472">Membrane</keyword>
<dbReference type="AlphaFoldDB" id="A0A2P4PXU7"/>
<reference evidence="2 3" key="2">
    <citation type="journal article" date="2018" name="New Phytol.">
        <title>High intraspecific genome diversity in the model arbuscular mycorrhizal symbiont Rhizophagus irregularis.</title>
        <authorList>
            <person name="Chen E.C.H."/>
            <person name="Morin E."/>
            <person name="Beaudet D."/>
            <person name="Noel J."/>
            <person name="Yildirir G."/>
            <person name="Ndikumana S."/>
            <person name="Charron P."/>
            <person name="St-Onge C."/>
            <person name="Giorgi J."/>
            <person name="Kruger M."/>
            <person name="Marton T."/>
            <person name="Ropars J."/>
            <person name="Grigoriev I.V."/>
            <person name="Hainaut M."/>
            <person name="Henrissat B."/>
            <person name="Roux C."/>
            <person name="Martin F."/>
            <person name="Corradi N."/>
        </authorList>
    </citation>
    <scope>NUCLEOTIDE SEQUENCE [LARGE SCALE GENOMIC DNA]</scope>
    <source>
        <strain evidence="2 3">DAOM 197198</strain>
    </source>
</reference>
<feature type="transmembrane region" description="Helical" evidence="1">
    <location>
        <begin position="47"/>
        <end position="71"/>
    </location>
</feature>
<organism evidence="2 3">
    <name type="scientific">Rhizophagus irregularis (strain DAOM 181602 / DAOM 197198 / MUCL 43194)</name>
    <name type="common">Arbuscular mycorrhizal fungus</name>
    <name type="synonym">Glomus intraradices</name>
    <dbReference type="NCBI Taxonomy" id="747089"/>
    <lineage>
        <taxon>Eukaryota</taxon>
        <taxon>Fungi</taxon>
        <taxon>Fungi incertae sedis</taxon>
        <taxon>Mucoromycota</taxon>
        <taxon>Glomeromycotina</taxon>
        <taxon>Glomeromycetes</taxon>
        <taxon>Glomerales</taxon>
        <taxon>Glomeraceae</taxon>
        <taxon>Rhizophagus</taxon>
    </lineage>
</organism>
<evidence type="ECO:0000256" key="1">
    <source>
        <dbReference type="SAM" id="Phobius"/>
    </source>
</evidence>
<name>A0A2P4PXU7_RHIID</name>
<proteinExistence type="predicted"/>
<evidence type="ECO:0000313" key="2">
    <source>
        <dbReference type="EMBL" id="POG70196.1"/>
    </source>
</evidence>
<gene>
    <name evidence="2" type="ORF">GLOIN_2v134099</name>
</gene>
<protein>
    <submittedName>
        <fullName evidence="2">Uncharacterized protein</fullName>
    </submittedName>
</protein>
<evidence type="ECO:0000313" key="3">
    <source>
        <dbReference type="Proteomes" id="UP000018888"/>
    </source>
</evidence>
<feature type="transmembrane region" description="Helical" evidence="1">
    <location>
        <begin position="7"/>
        <end position="27"/>
    </location>
</feature>
<keyword evidence="3" id="KW-1185">Reference proteome</keyword>
<sequence>MRFGSGIFFSGCCFDLFLFLIFFFYLLGTICLESFNFGDFFRGSEVIFFLILFLFFFIDFILYLLVLLNLLCNLRIFRNLIFF</sequence>